<dbReference type="AlphaFoldDB" id="A0A8K0JTS6"/>
<feature type="domain" description="LysM" evidence="2">
    <location>
        <begin position="89"/>
        <end position="133"/>
    </location>
</feature>
<feature type="region of interest" description="Disordered" evidence="1">
    <location>
        <begin position="158"/>
        <end position="187"/>
    </location>
</feature>
<gene>
    <name evidence="3" type="ORF">FFLO_00009</name>
</gene>
<dbReference type="Proteomes" id="UP000812966">
    <property type="component" value="Unassembled WGS sequence"/>
</dbReference>
<dbReference type="Pfam" id="PF01476">
    <property type="entry name" value="LysM"/>
    <property type="match status" value="1"/>
</dbReference>
<dbReference type="InterPro" id="IPR045030">
    <property type="entry name" value="LYSM1-4"/>
</dbReference>
<dbReference type="Gene3D" id="3.10.350.10">
    <property type="entry name" value="LysM domain"/>
    <property type="match status" value="1"/>
</dbReference>
<dbReference type="CDD" id="cd00118">
    <property type="entry name" value="LysM"/>
    <property type="match status" value="1"/>
</dbReference>
<evidence type="ECO:0000313" key="3">
    <source>
        <dbReference type="EMBL" id="KAG7580038.1"/>
    </source>
</evidence>
<comment type="caution">
    <text evidence="3">The sequence shown here is derived from an EMBL/GenBank/DDBJ whole genome shotgun (WGS) entry which is preliminary data.</text>
</comment>
<keyword evidence="4" id="KW-1185">Reference proteome</keyword>
<sequence>MNGWSSMFDAIPAEHPLDPSSSRARSGGVLGPRPTYQTQSRPSLSRLTDVVEKEVAEAAASHRGSPLADGPTNQDVKGKGRAIDMIEVIVHKVTSTDSVMAVALKYGIEVGTLRKANKLWSSDSIHLRTELLVPLDACLRGNVIRGPEAGQATIVPRGHYRQKDRATAPPLIRLDSDPPPPDHPPGEIVFIKKVLSTSLQAGSKQTIPRKSAESTRPAVRRSTSINHLNRSAGSEARVSTSSSRPSLDLGWDSRPVSRTSIDAESEASIELRPRNVSTPQQNRSRPPRNLWFSVADDGIDPGQGLY</sequence>
<organism evidence="3 4">
    <name type="scientific">Filobasidium floriforme</name>
    <dbReference type="NCBI Taxonomy" id="5210"/>
    <lineage>
        <taxon>Eukaryota</taxon>
        <taxon>Fungi</taxon>
        <taxon>Dikarya</taxon>
        <taxon>Basidiomycota</taxon>
        <taxon>Agaricomycotina</taxon>
        <taxon>Tremellomycetes</taxon>
        <taxon>Filobasidiales</taxon>
        <taxon>Filobasidiaceae</taxon>
        <taxon>Filobasidium</taxon>
    </lineage>
</organism>
<feature type="region of interest" description="Disordered" evidence="1">
    <location>
        <begin position="12"/>
        <end position="46"/>
    </location>
</feature>
<feature type="compositionally biased region" description="Polar residues" evidence="1">
    <location>
        <begin position="221"/>
        <end position="245"/>
    </location>
</feature>
<reference evidence="3" key="1">
    <citation type="submission" date="2020-04" db="EMBL/GenBank/DDBJ databases">
        <title>Analysis of mating type loci in Filobasidium floriforme.</title>
        <authorList>
            <person name="Nowrousian M."/>
        </authorList>
    </citation>
    <scope>NUCLEOTIDE SEQUENCE</scope>
    <source>
        <strain evidence="3">CBS 6242</strain>
    </source>
</reference>
<dbReference type="PANTHER" id="PTHR20932">
    <property type="entry name" value="LYSM AND PUTATIVE PEPTIDOGLYCAN-BINDING DOMAIN-CONTAINING PROTEIN"/>
    <property type="match status" value="1"/>
</dbReference>
<feature type="compositionally biased region" description="Polar residues" evidence="1">
    <location>
        <begin position="35"/>
        <end position="46"/>
    </location>
</feature>
<dbReference type="InterPro" id="IPR018392">
    <property type="entry name" value="LysM"/>
</dbReference>
<evidence type="ECO:0000259" key="2">
    <source>
        <dbReference type="PROSITE" id="PS51782"/>
    </source>
</evidence>
<evidence type="ECO:0000256" key="1">
    <source>
        <dbReference type="SAM" id="MobiDB-lite"/>
    </source>
</evidence>
<dbReference type="PROSITE" id="PS51782">
    <property type="entry name" value="LYSM"/>
    <property type="match status" value="1"/>
</dbReference>
<dbReference type="EMBL" id="JABELV010000001">
    <property type="protein sequence ID" value="KAG7580038.1"/>
    <property type="molecule type" value="Genomic_DNA"/>
</dbReference>
<name>A0A8K0JTS6_9TREE</name>
<dbReference type="SMART" id="SM00257">
    <property type="entry name" value="LysM"/>
    <property type="match status" value="1"/>
</dbReference>
<dbReference type="SUPFAM" id="SSF54106">
    <property type="entry name" value="LysM domain"/>
    <property type="match status" value="1"/>
</dbReference>
<accession>A0A8K0JTS6</accession>
<evidence type="ECO:0000313" key="4">
    <source>
        <dbReference type="Proteomes" id="UP000812966"/>
    </source>
</evidence>
<feature type="region of interest" description="Disordered" evidence="1">
    <location>
        <begin position="201"/>
        <end position="296"/>
    </location>
</feature>
<protein>
    <recommendedName>
        <fullName evidence="2">LysM domain-containing protein</fullName>
    </recommendedName>
</protein>
<dbReference type="InterPro" id="IPR036779">
    <property type="entry name" value="LysM_dom_sf"/>
</dbReference>
<dbReference type="PANTHER" id="PTHR20932:SF8">
    <property type="entry name" value="LD22649P"/>
    <property type="match status" value="1"/>
</dbReference>
<proteinExistence type="predicted"/>
<feature type="compositionally biased region" description="Polar residues" evidence="1">
    <location>
        <begin position="275"/>
        <end position="284"/>
    </location>
</feature>